<feature type="region of interest" description="Disordered" evidence="8">
    <location>
        <begin position="104"/>
        <end position="155"/>
    </location>
</feature>
<keyword evidence="4 9" id="KW-0812">Transmembrane</keyword>
<evidence type="ECO:0000313" key="11">
    <source>
        <dbReference type="EMBL" id="CAB0028439.1"/>
    </source>
</evidence>
<protein>
    <recommendedName>
        <fullName evidence="3">Transmembrane protein 19</fullName>
    </recommendedName>
</protein>
<dbReference type="PANTHER" id="PTHR13353:SF5">
    <property type="entry name" value="TRANSMEMBRANE PROTEIN 19"/>
    <property type="match status" value="1"/>
</dbReference>
<evidence type="ECO:0000256" key="4">
    <source>
        <dbReference type="ARBA" id="ARBA00022692"/>
    </source>
</evidence>
<evidence type="ECO:0000256" key="8">
    <source>
        <dbReference type="SAM" id="MobiDB-lite"/>
    </source>
</evidence>
<dbReference type="SUPFAM" id="SSF54791">
    <property type="entry name" value="Eukaryotic type KH-domain (KH-domain type I)"/>
    <property type="match status" value="1"/>
</dbReference>
<evidence type="ECO:0000256" key="1">
    <source>
        <dbReference type="ARBA" id="ARBA00004141"/>
    </source>
</evidence>
<evidence type="ECO:0000313" key="12">
    <source>
        <dbReference type="Proteomes" id="UP000479190"/>
    </source>
</evidence>
<evidence type="ECO:0000256" key="7">
    <source>
        <dbReference type="PROSITE-ProRule" id="PRU00117"/>
    </source>
</evidence>
<feature type="transmembrane region" description="Helical" evidence="9">
    <location>
        <begin position="787"/>
        <end position="809"/>
    </location>
</feature>
<gene>
    <name evidence="11" type="ORF">TBRA_LOCUS609</name>
</gene>
<feature type="region of interest" description="Disordered" evidence="8">
    <location>
        <begin position="373"/>
        <end position="410"/>
    </location>
</feature>
<feature type="compositionally biased region" description="Polar residues" evidence="8">
    <location>
        <begin position="126"/>
        <end position="145"/>
    </location>
</feature>
<comment type="subcellular location">
    <subcellularLocation>
        <location evidence="1">Membrane</location>
        <topology evidence="1">Multi-pass membrane protein</topology>
    </subcellularLocation>
</comment>
<dbReference type="InterPro" id="IPR047368">
    <property type="entry name" value="KH-I_AKAP1"/>
</dbReference>
<feature type="region of interest" description="Disordered" evidence="8">
    <location>
        <begin position="642"/>
        <end position="688"/>
    </location>
</feature>
<dbReference type="EMBL" id="CADCXV010000147">
    <property type="protein sequence ID" value="CAB0028439.1"/>
    <property type="molecule type" value="Genomic_DNA"/>
</dbReference>
<comment type="similarity">
    <text evidence="2">Belongs to the TMEM19 family.</text>
</comment>
<dbReference type="Gene3D" id="3.30.1370.10">
    <property type="entry name" value="K Homology domain, type 1"/>
    <property type="match status" value="1"/>
</dbReference>
<dbReference type="InterPro" id="IPR002794">
    <property type="entry name" value="DUF92_TMEM19"/>
</dbReference>
<organism evidence="11 12">
    <name type="scientific">Trichogramma brassicae</name>
    <dbReference type="NCBI Taxonomy" id="86971"/>
    <lineage>
        <taxon>Eukaryota</taxon>
        <taxon>Metazoa</taxon>
        <taxon>Ecdysozoa</taxon>
        <taxon>Arthropoda</taxon>
        <taxon>Hexapoda</taxon>
        <taxon>Insecta</taxon>
        <taxon>Pterygota</taxon>
        <taxon>Neoptera</taxon>
        <taxon>Endopterygota</taxon>
        <taxon>Hymenoptera</taxon>
        <taxon>Apocrita</taxon>
        <taxon>Proctotrupomorpha</taxon>
        <taxon>Chalcidoidea</taxon>
        <taxon>Trichogrammatidae</taxon>
        <taxon>Trichogramma</taxon>
    </lineage>
</organism>
<evidence type="ECO:0000256" key="3">
    <source>
        <dbReference type="ARBA" id="ARBA00014258"/>
    </source>
</evidence>
<dbReference type="GO" id="GO:0016020">
    <property type="term" value="C:membrane"/>
    <property type="evidence" value="ECO:0007669"/>
    <property type="project" value="UniProtKB-SubCell"/>
</dbReference>
<dbReference type="AlphaFoldDB" id="A0A6H5HZK9"/>
<dbReference type="Proteomes" id="UP000479190">
    <property type="component" value="Unassembled WGS sequence"/>
</dbReference>
<sequence>MNSVQSTDDVSVSSARERLHIVDRSAKNAFECCRVYRNARYIRPIKFINVRARPTDYINIVIKNKLARHVQIGAEAQLLRWSLPAFALIVGLYWFKRRRIDRADPGGTSSTSECQEEQVPTKRESTPITSTPSAPCSAQKSSDSGIHTDDSFDSPKNSLDAIEQILPLRKVSSSMDIPNRKSSASQCASILSHASMELNNSYWNEDDTPVEESIYGSRPSENNGFDLLAKCQLPNGLNNSTGSVIKEEEVISDSDSVKIIVPVGKPEIHEFQDSEDKTESQALNKPEEAEKSDKVETIIEKQTAEDSEKTEAVEATEKGEETKEAKVVEVNENTEETKEADAAEIEEIQRAEDGSQNENGAAKTPMIIVTTERDSANHSPVSGALDGSSDANDDIESEGSNDSGRGGSIKENKKSLEKRVFIFQVPLELVGRLIGRSGVFLKEVRRECNVSMVIRQTNNDTEYRMCSLCGTPQQINNALLKIRKYFPLDHYPNFTMEQCLPIDPKKPENCLPCMLLPQMTELSLVEGITNDVVVCHIVAPNHLFLQMPTHPTFPALRSLDQKINNVYNTSEAPAAPKELEQRERKIEAAQCGDGSNARSSSFKSVHTSGQRCIVFFTPSIMLLCKLSLRKLARRLLWPNTGASATTTTTTTTTTTNSITAGGGSNKSLASPSCDHHHQHHGLTSSSSSSLSASSAVSSSLVTVVHQRGGGIVSSIMQRFNNHQRCNDSGSSRRSSRSSSAASTSPVLLPVVLLSALAIPLSMLFWTINVAYNFVSPNSAEREQNDGFFMGFILTLTSFSHLACLMAFFFTSSKVSKFRLERKKTIEELKNGGQRNWIQVLCNGGMAAQLAILYLLDVGCGERPIDFVKDYRSSWLSIGIMGSMACCNGDTWASEIGTVVGKSDPFLITSRKRVPRDTAVLERAAPQWPIILMGMAGGLIGSIIDSILGATLQYSGINEKGIVVERPGKGVKHISGRQILDNHSVNLLSSIIIALTLPRIANLVWP</sequence>
<dbReference type="InterPro" id="IPR004088">
    <property type="entry name" value="KH_dom_type_1"/>
</dbReference>
<dbReference type="PANTHER" id="PTHR13353">
    <property type="entry name" value="TRANSMEMBRANE PROTEIN 19"/>
    <property type="match status" value="1"/>
</dbReference>
<keyword evidence="12" id="KW-1185">Reference proteome</keyword>
<feature type="domain" description="K Homology" evidence="10">
    <location>
        <begin position="417"/>
        <end position="487"/>
    </location>
</feature>
<feature type="compositionally biased region" description="Low complexity" evidence="8">
    <location>
        <begin position="642"/>
        <end position="659"/>
    </location>
</feature>
<keyword evidence="5 9" id="KW-1133">Transmembrane helix</keyword>
<proteinExistence type="inferred from homology"/>
<keyword evidence="7" id="KW-0694">RNA-binding</keyword>
<reference evidence="11 12" key="1">
    <citation type="submission" date="2020-02" db="EMBL/GenBank/DDBJ databases">
        <authorList>
            <person name="Ferguson B K."/>
        </authorList>
    </citation>
    <scope>NUCLEOTIDE SEQUENCE [LARGE SCALE GENOMIC DNA]</scope>
</reference>
<keyword evidence="6 9" id="KW-0472">Membrane</keyword>
<feature type="transmembrane region" description="Helical" evidence="9">
    <location>
        <begin position="746"/>
        <end position="767"/>
    </location>
</feature>
<dbReference type="Pfam" id="PF00013">
    <property type="entry name" value="KH_1"/>
    <property type="match status" value="1"/>
</dbReference>
<dbReference type="GO" id="GO:0010468">
    <property type="term" value="P:regulation of gene expression"/>
    <property type="evidence" value="ECO:0007669"/>
    <property type="project" value="UniProtKB-ARBA"/>
</dbReference>
<dbReference type="InterPro" id="IPR036612">
    <property type="entry name" value="KH_dom_type_1_sf"/>
</dbReference>
<name>A0A6H5HZK9_9HYME</name>
<evidence type="ECO:0000256" key="6">
    <source>
        <dbReference type="ARBA" id="ARBA00023136"/>
    </source>
</evidence>
<dbReference type="PROSITE" id="PS50084">
    <property type="entry name" value="KH_TYPE_1"/>
    <property type="match status" value="1"/>
</dbReference>
<feature type="region of interest" description="Disordered" evidence="8">
    <location>
        <begin position="268"/>
        <end position="342"/>
    </location>
</feature>
<dbReference type="GO" id="GO:0003723">
    <property type="term" value="F:RNA binding"/>
    <property type="evidence" value="ECO:0007669"/>
    <property type="project" value="UniProtKB-UniRule"/>
</dbReference>
<dbReference type="SMART" id="SM00322">
    <property type="entry name" value="KH"/>
    <property type="match status" value="1"/>
</dbReference>
<dbReference type="Pfam" id="PF01940">
    <property type="entry name" value="DUF92"/>
    <property type="match status" value="2"/>
</dbReference>
<evidence type="ECO:0000256" key="2">
    <source>
        <dbReference type="ARBA" id="ARBA00009012"/>
    </source>
</evidence>
<dbReference type="InterPro" id="IPR004087">
    <property type="entry name" value="KH_dom"/>
</dbReference>
<evidence type="ECO:0000256" key="5">
    <source>
        <dbReference type="ARBA" id="ARBA00022989"/>
    </source>
</evidence>
<evidence type="ECO:0000256" key="9">
    <source>
        <dbReference type="SAM" id="Phobius"/>
    </source>
</evidence>
<dbReference type="CDD" id="cd22395">
    <property type="entry name" value="KH-I_AKAP1"/>
    <property type="match status" value="1"/>
</dbReference>
<accession>A0A6H5HZK9</accession>
<evidence type="ECO:0000259" key="10">
    <source>
        <dbReference type="SMART" id="SM00322"/>
    </source>
</evidence>
<dbReference type="OrthoDB" id="30881at2759"/>